<reference evidence="11 12" key="1">
    <citation type="submission" date="2015-11" db="EMBL/GenBank/DDBJ databases">
        <title>Genomic analysis of 38 Legionella species identifies large and diverse effector repertoires.</title>
        <authorList>
            <person name="Burstein D."/>
            <person name="Amaro F."/>
            <person name="Zusman T."/>
            <person name="Lifshitz Z."/>
            <person name="Cohen O."/>
            <person name="Gilbert J.A."/>
            <person name="Pupko T."/>
            <person name="Shuman H.A."/>
            <person name="Segal G."/>
        </authorList>
    </citation>
    <scope>NUCLEOTIDE SEQUENCE [LARGE SCALE GENOMIC DNA]</scope>
    <source>
        <strain evidence="11 12">ATCC 49751</strain>
    </source>
</reference>
<feature type="transmembrane region" description="Helical" evidence="10">
    <location>
        <begin position="266"/>
        <end position="288"/>
    </location>
</feature>
<keyword evidence="12" id="KW-1185">Reference proteome</keyword>
<feature type="transmembrane region" description="Helical" evidence="10">
    <location>
        <begin position="194"/>
        <end position="218"/>
    </location>
</feature>
<dbReference type="Gene3D" id="1.10.3080.10">
    <property type="entry name" value="Clc chloride channel"/>
    <property type="match status" value="1"/>
</dbReference>
<dbReference type="PANTHER" id="PTHR43427:SF6">
    <property type="entry name" value="CHLORIDE CHANNEL PROTEIN CLC-E"/>
    <property type="match status" value="1"/>
</dbReference>
<gene>
    <name evidence="11" type="ORF">Llan_1701</name>
</gene>
<comment type="subcellular location">
    <subcellularLocation>
        <location evidence="1">Membrane</location>
        <topology evidence="1">Multi-pass membrane protein</topology>
    </subcellularLocation>
</comment>
<dbReference type="PRINTS" id="PR00762">
    <property type="entry name" value="CLCHANNEL"/>
</dbReference>
<evidence type="ECO:0000256" key="7">
    <source>
        <dbReference type="ARBA" id="ARBA00023173"/>
    </source>
</evidence>
<dbReference type="eggNOG" id="COG0038">
    <property type="taxonomic scope" value="Bacteria"/>
</dbReference>
<feature type="transmembrane region" description="Helical" evidence="10">
    <location>
        <begin position="339"/>
        <end position="358"/>
    </location>
</feature>
<dbReference type="SUPFAM" id="SSF81340">
    <property type="entry name" value="Clc chloride channel"/>
    <property type="match status" value="1"/>
</dbReference>
<feature type="transmembrane region" description="Helical" evidence="10">
    <location>
        <begin position="230"/>
        <end position="254"/>
    </location>
</feature>
<comment type="caution">
    <text evidence="11">The sequence shown here is derived from an EMBL/GenBank/DDBJ whole genome shotgun (WGS) entry which is preliminary data.</text>
</comment>
<dbReference type="Proteomes" id="UP000054869">
    <property type="component" value="Unassembled WGS sequence"/>
</dbReference>
<dbReference type="RefSeq" id="WP_028372298.1">
    <property type="nucleotide sequence ID" value="NZ_CAAAJD010000002.1"/>
</dbReference>
<evidence type="ECO:0000256" key="8">
    <source>
        <dbReference type="ARBA" id="ARBA00023214"/>
    </source>
</evidence>
<keyword evidence="4 10" id="KW-1133">Transmembrane helix</keyword>
<dbReference type="GO" id="GO:0005254">
    <property type="term" value="F:chloride channel activity"/>
    <property type="evidence" value="ECO:0007669"/>
    <property type="project" value="UniProtKB-KW"/>
</dbReference>
<feature type="transmembrane region" description="Helical" evidence="10">
    <location>
        <begin position="365"/>
        <end position="390"/>
    </location>
</feature>
<feature type="transmembrane region" description="Helical" evidence="10">
    <location>
        <begin position="309"/>
        <end position="327"/>
    </location>
</feature>
<evidence type="ECO:0000313" key="11">
    <source>
        <dbReference type="EMBL" id="KTD20971.1"/>
    </source>
</evidence>
<protein>
    <submittedName>
        <fullName evidence="11">Chloride channel protein (Voltage gated)</fullName>
    </submittedName>
</protein>
<sequence>MESVRTENQLFQSSKASLALVIVLVGVGSGFLGMCLALLLHYLQHIAYGYSPLHIISNETFLEGVRASSPERRITILFLCGLIAGIGWWALYSFGKPLVSIALAIKSGKPMPPLSTFIHAFLQIITIALGSPLGREVAPREVSSVYASWLSAKAGLSPEESKIMLACGAGAGLAAVYNVPLGGAVFVLEVLLCTYNWTILLFALSSSAIAVLVSWWGLGNESIYQIPDISLNASLIICSIIASPVLGFFAFWFIQIATVQRSKAIHSWHMIFSCLLNFLILGLFSVYFPSLLGNGKSPAEMEFDQSVGIGLSILLFLLRSIFVWTSLRVGAQGGLLTPSLANGALLGAILGGIWNLCLPSVPIHAFAIIGATAFLAAAQKMPLTAIILIFEFTRMNFVFLIPIMLAVSGSVAMCQLTKNYYIKYKV</sequence>
<keyword evidence="6 10" id="KW-0472">Membrane</keyword>
<dbReference type="GO" id="GO:0034707">
    <property type="term" value="C:chloride channel complex"/>
    <property type="evidence" value="ECO:0007669"/>
    <property type="project" value="UniProtKB-KW"/>
</dbReference>
<evidence type="ECO:0000256" key="5">
    <source>
        <dbReference type="ARBA" id="ARBA00023065"/>
    </source>
</evidence>
<dbReference type="OrthoDB" id="3261015at2"/>
<dbReference type="InterPro" id="IPR050368">
    <property type="entry name" value="ClC-type_chloride_channel"/>
</dbReference>
<keyword evidence="9" id="KW-0407">Ion channel</keyword>
<evidence type="ECO:0000256" key="4">
    <source>
        <dbReference type="ARBA" id="ARBA00022989"/>
    </source>
</evidence>
<dbReference type="STRING" id="45067.Llan_1701"/>
<keyword evidence="2" id="KW-0813">Transport</keyword>
<evidence type="ECO:0000256" key="10">
    <source>
        <dbReference type="SAM" id="Phobius"/>
    </source>
</evidence>
<feature type="transmembrane region" description="Helical" evidence="10">
    <location>
        <begin position="396"/>
        <end position="416"/>
    </location>
</feature>
<dbReference type="AlphaFoldDB" id="A0A0W0VLF9"/>
<dbReference type="PANTHER" id="PTHR43427">
    <property type="entry name" value="CHLORIDE CHANNEL PROTEIN CLC-E"/>
    <property type="match status" value="1"/>
</dbReference>
<name>A0A0W0VLF9_9GAMM</name>
<evidence type="ECO:0000256" key="6">
    <source>
        <dbReference type="ARBA" id="ARBA00023136"/>
    </source>
</evidence>
<dbReference type="InterPro" id="IPR001807">
    <property type="entry name" value="ClC"/>
</dbReference>
<keyword evidence="3 10" id="KW-0812">Transmembrane</keyword>
<accession>A0A0W0VLF9</accession>
<dbReference type="CDD" id="cd01033">
    <property type="entry name" value="ClC_like"/>
    <property type="match status" value="1"/>
</dbReference>
<keyword evidence="7" id="KW-0869">Chloride channel</keyword>
<keyword evidence="8" id="KW-0868">Chloride</keyword>
<feature type="transmembrane region" description="Helical" evidence="10">
    <location>
        <begin position="163"/>
        <end position="188"/>
    </location>
</feature>
<dbReference type="InterPro" id="IPR014743">
    <property type="entry name" value="Cl-channel_core"/>
</dbReference>
<organism evidence="11 12">
    <name type="scientific">Legionella lansingensis</name>
    <dbReference type="NCBI Taxonomy" id="45067"/>
    <lineage>
        <taxon>Bacteria</taxon>
        <taxon>Pseudomonadati</taxon>
        <taxon>Pseudomonadota</taxon>
        <taxon>Gammaproteobacteria</taxon>
        <taxon>Legionellales</taxon>
        <taxon>Legionellaceae</taxon>
        <taxon>Legionella</taxon>
    </lineage>
</organism>
<evidence type="ECO:0000256" key="9">
    <source>
        <dbReference type="ARBA" id="ARBA00023303"/>
    </source>
</evidence>
<feature type="transmembrane region" description="Helical" evidence="10">
    <location>
        <begin position="74"/>
        <end position="94"/>
    </location>
</feature>
<evidence type="ECO:0000313" key="12">
    <source>
        <dbReference type="Proteomes" id="UP000054869"/>
    </source>
</evidence>
<dbReference type="PATRIC" id="fig|45067.4.peg.1783"/>
<proteinExistence type="predicted"/>
<dbReference type="EMBL" id="LNYI01000033">
    <property type="protein sequence ID" value="KTD20971.1"/>
    <property type="molecule type" value="Genomic_DNA"/>
</dbReference>
<feature type="transmembrane region" description="Helical" evidence="10">
    <location>
        <begin position="20"/>
        <end position="43"/>
    </location>
</feature>
<evidence type="ECO:0000256" key="3">
    <source>
        <dbReference type="ARBA" id="ARBA00022692"/>
    </source>
</evidence>
<evidence type="ECO:0000256" key="1">
    <source>
        <dbReference type="ARBA" id="ARBA00004141"/>
    </source>
</evidence>
<keyword evidence="5" id="KW-0406">Ion transport</keyword>
<dbReference type="Pfam" id="PF00654">
    <property type="entry name" value="Voltage_CLC"/>
    <property type="match status" value="1"/>
</dbReference>
<evidence type="ECO:0000256" key="2">
    <source>
        <dbReference type="ARBA" id="ARBA00022448"/>
    </source>
</evidence>